<dbReference type="NCBIfam" id="TIGR01353">
    <property type="entry name" value="dGTP_triPase"/>
    <property type="match status" value="1"/>
</dbReference>
<evidence type="ECO:0000256" key="2">
    <source>
        <dbReference type="HAMAP-Rule" id="MF_01212"/>
    </source>
</evidence>
<dbReference type="PANTHER" id="PTHR35795">
    <property type="entry name" value="SLR1885 PROTEIN"/>
    <property type="match status" value="1"/>
</dbReference>
<dbReference type="AlphaFoldDB" id="A0A0D2JA57"/>
<keyword evidence="1 2" id="KW-0378">Hydrolase</keyword>
<dbReference type="PANTHER" id="PTHR35795:SF1">
    <property type="entry name" value="BIS(5'-NUCLEOSYL)-TETRAPHOSPHATASE, SYMMETRICAL"/>
    <property type="match status" value="1"/>
</dbReference>
<dbReference type="STRING" id="1429043.X474_05950"/>
<evidence type="ECO:0000313" key="4">
    <source>
        <dbReference type="EMBL" id="KIX15004.1"/>
    </source>
</evidence>
<dbReference type="InterPro" id="IPR006674">
    <property type="entry name" value="HD_domain"/>
</dbReference>
<dbReference type="Pfam" id="PF01966">
    <property type="entry name" value="HD"/>
    <property type="match status" value="1"/>
</dbReference>
<comment type="caution">
    <text evidence="4">The sequence shown here is derived from an EMBL/GenBank/DDBJ whole genome shotgun (WGS) entry which is preliminary data.</text>
</comment>
<dbReference type="Gene3D" id="1.10.3210.10">
    <property type="entry name" value="Hypothetical protein af1432"/>
    <property type="match status" value="1"/>
</dbReference>
<dbReference type="SMART" id="SM00471">
    <property type="entry name" value="HDc"/>
    <property type="match status" value="1"/>
</dbReference>
<evidence type="ECO:0000256" key="1">
    <source>
        <dbReference type="ARBA" id="ARBA00022801"/>
    </source>
</evidence>
<dbReference type="InterPro" id="IPR023023">
    <property type="entry name" value="dNTPase_2"/>
</dbReference>
<sequence length="347" mass="39571">MNLRQELEAREERFLSPFAFKSVQSRGRARKEPECDLRPAFQHDRDRILYSKAFRRLKHKTQVFLSPSGDHYRTRLTHTLEVSQIARTLARGIGLNEDLTEAIALGHDLGHTPFGHAGESILNSLLPGGFRHHQQSLRVVDELEKDGQGLNLTYEVRMGILWHSKGRGSILLGPEEAPEDLSLEAHVVRVADLMAYVAHDTDDAIRGGVISVDDLPQLVVAVLGNRISRQINTMIRDFISMTRAQKAPKVAMSDHVLEGMYCLREFLWDNVYDNLEVHSDFMRASKVIEELFSKLVDDDNFCLEHLGGLPRGEERMRRAADYIAGMTDRYALKLYEDTFLPKPWARL</sequence>
<dbReference type="HAMAP" id="MF_01212">
    <property type="entry name" value="dGTPase_type2"/>
    <property type="match status" value="1"/>
</dbReference>
<dbReference type="RefSeq" id="WP_044347309.1">
    <property type="nucleotide sequence ID" value="NZ_AZAC01000005.1"/>
</dbReference>
<dbReference type="PROSITE" id="PS51831">
    <property type="entry name" value="HD"/>
    <property type="match status" value="1"/>
</dbReference>
<evidence type="ECO:0000259" key="3">
    <source>
        <dbReference type="PROSITE" id="PS51831"/>
    </source>
</evidence>
<dbReference type="FunCoup" id="A0A0D2JA57">
    <property type="interactions" value="184"/>
</dbReference>
<dbReference type="InterPro" id="IPR051094">
    <property type="entry name" value="Diverse_Catalytic_Enzymes"/>
</dbReference>
<organism evidence="4 5">
    <name type="scientific">Dethiosulfatarculus sandiegensis</name>
    <dbReference type="NCBI Taxonomy" id="1429043"/>
    <lineage>
        <taxon>Bacteria</taxon>
        <taxon>Pseudomonadati</taxon>
        <taxon>Thermodesulfobacteriota</taxon>
        <taxon>Desulfarculia</taxon>
        <taxon>Desulfarculales</taxon>
        <taxon>Desulfarculaceae</taxon>
        <taxon>Dethiosulfatarculus</taxon>
    </lineage>
</organism>
<feature type="domain" description="HD" evidence="3">
    <location>
        <begin position="75"/>
        <end position="197"/>
    </location>
</feature>
<dbReference type="Pfam" id="PF13286">
    <property type="entry name" value="HD_assoc"/>
    <property type="match status" value="1"/>
</dbReference>
<comment type="similarity">
    <text evidence="2">Belongs to the dGTPase family. Type 2 subfamily.</text>
</comment>
<dbReference type="CDD" id="cd00077">
    <property type="entry name" value="HDc"/>
    <property type="match status" value="1"/>
</dbReference>
<dbReference type="InterPro" id="IPR003607">
    <property type="entry name" value="HD/PDEase_dom"/>
</dbReference>
<dbReference type="Proteomes" id="UP000032233">
    <property type="component" value="Unassembled WGS sequence"/>
</dbReference>
<dbReference type="InterPro" id="IPR026875">
    <property type="entry name" value="PHydrolase_assoc_dom"/>
</dbReference>
<dbReference type="SUPFAM" id="SSF109604">
    <property type="entry name" value="HD-domain/PDEase-like"/>
    <property type="match status" value="1"/>
</dbReference>
<evidence type="ECO:0000313" key="5">
    <source>
        <dbReference type="Proteomes" id="UP000032233"/>
    </source>
</evidence>
<dbReference type="NCBIfam" id="NF002327">
    <property type="entry name" value="PRK01286.1-2"/>
    <property type="match status" value="1"/>
</dbReference>
<accession>A0A0D2JA57</accession>
<proteinExistence type="inferred from homology"/>
<dbReference type="InterPro" id="IPR006261">
    <property type="entry name" value="dGTPase"/>
</dbReference>
<protein>
    <recommendedName>
        <fullName evidence="2">Deoxyguanosinetriphosphate triphosphohydrolase-like protein</fullName>
    </recommendedName>
</protein>
<keyword evidence="5" id="KW-1185">Reference proteome</keyword>
<reference evidence="4 5" key="1">
    <citation type="submission" date="2013-11" db="EMBL/GenBank/DDBJ databases">
        <title>Metagenomic analysis of a methanogenic consortium involved in long chain n-alkane degradation.</title>
        <authorList>
            <person name="Davidova I.A."/>
            <person name="Callaghan A.V."/>
            <person name="Wawrik B."/>
            <person name="Pruitt S."/>
            <person name="Marks C."/>
            <person name="Duncan K.E."/>
            <person name="Suflita J.M."/>
        </authorList>
    </citation>
    <scope>NUCLEOTIDE SEQUENCE [LARGE SCALE GENOMIC DNA]</scope>
    <source>
        <strain evidence="4 5">SPR</strain>
    </source>
</reference>
<dbReference type="PATRIC" id="fig|1429043.3.peg.1263"/>
<dbReference type="InParanoid" id="A0A0D2JA57"/>
<name>A0A0D2JA57_9BACT</name>
<dbReference type="OrthoDB" id="9803619at2"/>
<dbReference type="EMBL" id="AZAC01000005">
    <property type="protein sequence ID" value="KIX15004.1"/>
    <property type="molecule type" value="Genomic_DNA"/>
</dbReference>
<gene>
    <name evidence="4" type="ORF">X474_05950</name>
</gene>
<dbReference type="GO" id="GO:0016793">
    <property type="term" value="F:triphosphoric monoester hydrolase activity"/>
    <property type="evidence" value="ECO:0007669"/>
    <property type="project" value="InterPro"/>
</dbReference>